<gene>
    <name evidence="1" type="ORF">NP493_750g00012</name>
</gene>
<organism evidence="1 2">
    <name type="scientific">Ridgeia piscesae</name>
    <name type="common">Tubeworm</name>
    <dbReference type="NCBI Taxonomy" id="27915"/>
    <lineage>
        <taxon>Eukaryota</taxon>
        <taxon>Metazoa</taxon>
        <taxon>Spiralia</taxon>
        <taxon>Lophotrochozoa</taxon>
        <taxon>Annelida</taxon>
        <taxon>Polychaeta</taxon>
        <taxon>Sedentaria</taxon>
        <taxon>Canalipalpata</taxon>
        <taxon>Sabellida</taxon>
        <taxon>Siboglinidae</taxon>
        <taxon>Ridgeia</taxon>
    </lineage>
</organism>
<keyword evidence="2" id="KW-1185">Reference proteome</keyword>
<proteinExistence type="predicted"/>
<evidence type="ECO:0000313" key="2">
    <source>
        <dbReference type="Proteomes" id="UP001209878"/>
    </source>
</evidence>
<sequence length="111" mass="12446">MTSVTRLNPPQTAIASRSGLEDSPVYLGQEWSREQVILGRLRLSYASNSSNPNTNRTPKITCSASRTLRALMNPCTRCTLVEWGDGEYAQSLFWQRLHDTLLPTSDSDMLL</sequence>
<protein>
    <submittedName>
        <fullName evidence="1">Uncharacterized protein</fullName>
    </submittedName>
</protein>
<name>A0AAD9KP47_RIDPI</name>
<dbReference type="EMBL" id="JAODUO010000750">
    <property type="protein sequence ID" value="KAK2175098.1"/>
    <property type="molecule type" value="Genomic_DNA"/>
</dbReference>
<dbReference type="AlphaFoldDB" id="A0AAD9KP47"/>
<dbReference type="Proteomes" id="UP001209878">
    <property type="component" value="Unassembled WGS sequence"/>
</dbReference>
<comment type="caution">
    <text evidence="1">The sequence shown here is derived from an EMBL/GenBank/DDBJ whole genome shotgun (WGS) entry which is preliminary data.</text>
</comment>
<evidence type="ECO:0000313" key="1">
    <source>
        <dbReference type="EMBL" id="KAK2175098.1"/>
    </source>
</evidence>
<accession>A0AAD9KP47</accession>
<reference evidence="1" key="1">
    <citation type="journal article" date="2023" name="Mol. Biol. Evol.">
        <title>Third-Generation Sequencing Reveals the Adaptive Role of the Epigenome in Three Deep-Sea Polychaetes.</title>
        <authorList>
            <person name="Perez M."/>
            <person name="Aroh O."/>
            <person name="Sun Y."/>
            <person name="Lan Y."/>
            <person name="Juniper S.K."/>
            <person name="Young C.R."/>
            <person name="Angers B."/>
            <person name="Qian P.Y."/>
        </authorList>
    </citation>
    <scope>NUCLEOTIDE SEQUENCE</scope>
    <source>
        <strain evidence="1">R07B-5</strain>
    </source>
</reference>